<dbReference type="Proteomes" id="UP000724874">
    <property type="component" value="Unassembled WGS sequence"/>
</dbReference>
<keyword evidence="2" id="KW-1185">Reference proteome</keyword>
<protein>
    <submittedName>
        <fullName evidence="1">Uncharacterized protein</fullName>
    </submittedName>
</protein>
<gene>
    <name evidence="1" type="ORF">CPB84DRAFT_1684001</name>
</gene>
<evidence type="ECO:0000313" key="1">
    <source>
        <dbReference type="EMBL" id="KAF8889172.1"/>
    </source>
</evidence>
<evidence type="ECO:0000313" key="2">
    <source>
        <dbReference type="Proteomes" id="UP000724874"/>
    </source>
</evidence>
<reference evidence="1" key="1">
    <citation type="submission" date="2020-11" db="EMBL/GenBank/DDBJ databases">
        <authorList>
            <consortium name="DOE Joint Genome Institute"/>
            <person name="Ahrendt S."/>
            <person name="Riley R."/>
            <person name="Andreopoulos W."/>
            <person name="LaButti K."/>
            <person name="Pangilinan J."/>
            <person name="Ruiz-duenas F.J."/>
            <person name="Barrasa J.M."/>
            <person name="Sanchez-Garcia M."/>
            <person name="Camarero S."/>
            <person name="Miyauchi S."/>
            <person name="Serrano A."/>
            <person name="Linde D."/>
            <person name="Babiker R."/>
            <person name="Drula E."/>
            <person name="Ayuso-Fernandez I."/>
            <person name="Pacheco R."/>
            <person name="Padilla G."/>
            <person name="Ferreira P."/>
            <person name="Barriuso J."/>
            <person name="Kellner H."/>
            <person name="Castanera R."/>
            <person name="Alfaro M."/>
            <person name="Ramirez L."/>
            <person name="Pisabarro A.G."/>
            <person name="Kuo A."/>
            <person name="Tritt A."/>
            <person name="Lipzen A."/>
            <person name="He G."/>
            <person name="Yan M."/>
            <person name="Ng V."/>
            <person name="Cullen D."/>
            <person name="Martin F."/>
            <person name="Rosso M.-N."/>
            <person name="Henrissat B."/>
            <person name="Hibbett D."/>
            <person name="Martinez A.T."/>
            <person name="Grigoriev I.V."/>
        </authorList>
    </citation>
    <scope>NUCLEOTIDE SEQUENCE</scope>
    <source>
        <strain evidence="1">AH 44721</strain>
    </source>
</reference>
<accession>A0A9P5NIU8</accession>
<organism evidence="1 2">
    <name type="scientific">Gymnopilus junonius</name>
    <name type="common">Spectacular rustgill mushroom</name>
    <name type="synonym">Gymnopilus spectabilis subsp. junonius</name>
    <dbReference type="NCBI Taxonomy" id="109634"/>
    <lineage>
        <taxon>Eukaryota</taxon>
        <taxon>Fungi</taxon>
        <taxon>Dikarya</taxon>
        <taxon>Basidiomycota</taxon>
        <taxon>Agaricomycotina</taxon>
        <taxon>Agaricomycetes</taxon>
        <taxon>Agaricomycetidae</taxon>
        <taxon>Agaricales</taxon>
        <taxon>Agaricineae</taxon>
        <taxon>Hymenogastraceae</taxon>
        <taxon>Gymnopilus</taxon>
    </lineage>
</organism>
<proteinExistence type="predicted"/>
<comment type="caution">
    <text evidence="1">The sequence shown here is derived from an EMBL/GenBank/DDBJ whole genome shotgun (WGS) entry which is preliminary data.</text>
</comment>
<name>A0A9P5NIU8_GYMJU</name>
<dbReference type="AlphaFoldDB" id="A0A9P5NIU8"/>
<sequence length="190" mass="20374">MQITSKVAMNSFSKVASPSFRSIMEENAEANNVPRIGVTDNVCFPAGQTDPAAAVAYSDCKCKGLQDMGEFGSLKGHHDKKDSEGGLTMIIANSRLPPRYEHGRFHLLHLGIYVRLQNTMIASFCGLNLHGGTPPIALPGEVILPHAYRLIHICYPPSSMLAGSGIFVAPLASLLNGQMLSLGPEITTLL</sequence>
<dbReference type="EMBL" id="JADNYJ010000081">
    <property type="protein sequence ID" value="KAF8889172.1"/>
    <property type="molecule type" value="Genomic_DNA"/>
</dbReference>
<dbReference type="OrthoDB" id="3061143at2759"/>